<protein>
    <submittedName>
        <fullName evidence="3">ArsC family reductase</fullName>
    </submittedName>
</protein>
<evidence type="ECO:0000313" key="4">
    <source>
        <dbReference type="Proteomes" id="UP000651208"/>
    </source>
</evidence>
<keyword evidence="4" id="KW-1185">Reference proteome</keyword>
<dbReference type="PANTHER" id="PTHR30041">
    <property type="entry name" value="ARSENATE REDUCTASE"/>
    <property type="match status" value="1"/>
</dbReference>
<dbReference type="RefSeq" id="WP_187754750.1">
    <property type="nucleotide sequence ID" value="NZ_JABURY010000006.1"/>
</dbReference>
<comment type="caution">
    <text evidence="3">The sequence shown here is derived from an EMBL/GenBank/DDBJ whole genome shotgun (WGS) entry which is preliminary data.</text>
</comment>
<name>A0ABR7QVS2_9GAMM</name>
<dbReference type="InterPro" id="IPR006660">
    <property type="entry name" value="Arsenate_reductase-like"/>
</dbReference>
<dbReference type="EMBL" id="JABURY010000006">
    <property type="protein sequence ID" value="MBC9130319.1"/>
    <property type="molecule type" value="Genomic_DNA"/>
</dbReference>
<reference evidence="3 4" key="1">
    <citation type="submission" date="2020-06" db="EMBL/GenBank/DDBJ databases">
        <title>Frischella cerana isolated from Apis cerana gut homogenate.</title>
        <authorList>
            <person name="Wolter L.A."/>
            <person name="Suenami S."/>
            <person name="Miyazaki R."/>
        </authorList>
    </citation>
    <scope>NUCLEOTIDE SEQUENCE [LARGE SCALE GENOMIC DNA]</scope>
    <source>
        <strain evidence="3 4">Ac13</strain>
    </source>
</reference>
<evidence type="ECO:0000256" key="1">
    <source>
        <dbReference type="ARBA" id="ARBA00007198"/>
    </source>
</evidence>
<organism evidence="3 4">
    <name type="scientific">Frischella japonica</name>
    <dbReference type="NCBI Taxonomy" id="2741544"/>
    <lineage>
        <taxon>Bacteria</taxon>
        <taxon>Pseudomonadati</taxon>
        <taxon>Pseudomonadota</taxon>
        <taxon>Gammaproteobacteria</taxon>
        <taxon>Orbales</taxon>
        <taxon>Orbaceae</taxon>
        <taxon>Frischella</taxon>
    </lineage>
</organism>
<dbReference type="Proteomes" id="UP000651208">
    <property type="component" value="Unassembled WGS sequence"/>
</dbReference>
<gene>
    <name evidence="3" type="ORF">FcAc13_03235</name>
</gene>
<evidence type="ECO:0000313" key="3">
    <source>
        <dbReference type="EMBL" id="MBC9130319.1"/>
    </source>
</evidence>
<dbReference type="InterPro" id="IPR006504">
    <property type="entry name" value="Tscrpt_reg_Spx/MgsR"/>
</dbReference>
<comment type="similarity">
    <text evidence="1 2">Belongs to the ArsC family.</text>
</comment>
<dbReference type="Pfam" id="PF03960">
    <property type="entry name" value="ArsC"/>
    <property type="match status" value="1"/>
</dbReference>
<accession>A0ABR7QVS2</accession>
<dbReference type="NCBIfam" id="TIGR01617">
    <property type="entry name" value="arsC_related"/>
    <property type="match status" value="1"/>
</dbReference>
<dbReference type="NCBIfam" id="NF008107">
    <property type="entry name" value="PRK10853.1"/>
    <property type="match status" value="1"/>
</dbReference>
<sequence>MITIYGIKNCDTIKKAFKWLDEHAITYQFHNYKTDGLSRKQLQSFCNLIGWQTILNQKSTTWRKLDEAIKTRIINEETAQELILQNLSIIKRPIIIMGNKALAGFSADLYQQFFEN</sequence>
<proteinExistence type="inferred from homology"/>
<dbReference type="Gene3D" id="3.40.30.10">
    <property type="entry name" value="Glutaredoxin"/>
    <property type="match status" value="1"/>
</dbReference>
<dbReference type="PROSITE" id="PS51353">
    <property type="entry name" value="ARSC"/>
    <property type="match status" value="1"/>
</dbReference>
<evidence type="ECO:0000256" key="2">
    <source>
        <dbReference type="PROSITE-ProRule" id="PRU01282"/>
    </source>
</evidence>
<dbReference type="SUPFAM" id="SSF52833">
    <property type="entry name" value="Thioredoxin-like"/>
    <property type="match status" value="1"/>
</dbReference>
<dbReference type="PANTHER" id="PTHR30041:SF8">
    <property type="entry name" value="PROTEIN YFFB"/>
    <property type="match status" value="1"/>
</dbReference>
<dbReference type="InterPro" id="IPR036249">
    <property type="entry name" value="Thioredoxin-like_sf"/>
</dbReference>
<dbReference type="CDD" id="cd03035">
    <property type="entry name" value="ArsC_Yffb"/>
    <property type="match status" value="1"/>
</dbReference>